<keyword evidence="2" id="KW-0929">Antimicrobial</keyword>
<dbReference type="SMART" id="SM00047">
    <property type="entry name" value="LYZ2"/>
    <property type="match status" value="1"/>
</dbReference>
<protein>
    <recommendedName>
        <fullName evidence="5">Peptidoglycan hydrolase</fullName>
    </recommendedName>
</protein>
<gene>
    <name evidence="8" type="ORF">CBF30_03935</name>
</gene>
<comment type="caution">
    <text evidence="8">The sequence shown here is derived from an EMBL/GenBank/DDBJ whole genome shotgun (WGS) entry which is preliminary data.</text>
</comment>
<accession>A0A430AK21</accession>
<evidence type="ECO:0000256" key="5">
    <source>
        <dbReference type="ARBA" id="ARBA00032108"/>
    </source>
</evidence>
<evidence type="ECO:0000313" key="9">
    <source>
        <dbReference type="Proteomes" id="UP000288669"/>
    </source>
</evidence>
<dbReference type="Gene3D" id="4.10.80.30">
    <property type="entry name" value="DNA polymerase, domain 6"/>
    <property type="match status" value="1"/>
</dbReference>
<evidence type="ECO:0000256" key="6">
    <source>
        <dbReference type="SAM" id="MobiDB-lite"/>
    </source>
</evidence>
<evidence type="ECO:0000256" key="2">
    <source>
        <dbReference type="ARBA" id="ARBA00022529"/>
    </source>
</evidence>
<dbReference type="SUPFAM" id="SSF54106">
    <property type="entry name" value="LysM domain"/>
    <property type="match status" value="1"/>
</dbReference>
<dbReference type="OrthoDB" id="2155627at2"/>
<dbReference type="InterPro" id="IPR018392">
    <property type="entry name" value="LysM"/>
</dbReference>
<feature type="compositionally biased region" description="Acidic residues" evidence="6">
    <location>
        <begin position="56"/>
        <end position="72"/>
    </location>
</feature>
<evidence type="ECO:0000259" key="7">
    <source>
        <dbReference type="PROSITE" id="PS51782"/>
    </source>
</evidence>
<dbReference type="SMART" id="SM00257">
    <property type="entry name" value="LysM"/>
    <property type="match status" value="2"/>
</dbReference>
<dbReference type="Pfam" id="PF01832">
    <property type="entry name" value="Glucosaminidase"/>
    <property type="match status" value="1"/>
</dbReference>
<dbReference type="Pfam" id="PF01476">
    <property type="entry name" value="LysM"/>
    <property type="match status" value="1"/>
</dbReference>
<name>A0A430AK21_9ENTE</name>
<keyword evidence="9" id="KW-1185">Reference proteome</keyword>
<dbReference type="PANTHER" id="PTHR33308:SF9">
    <property type="entry name" value="PEPTIDOGLYCAN HYDROLASE FLGJ"/>
    <property type="match status" value="1"/>
</dbReference>
<dbReference type="EMBL" id="NGJZ01000001">
    <property type="protein sequence ID" value="RSU08399.1"/>
    <property type="molecule type" value="Genomic_DNA"/>
</dbReference>
<proteinExistence type="inferred from homology"/>
<dbReference type="PANTHER" id="PTHR33308">
    <property type="entry name" value="PEPTIDOGLYCAN HYDROLASE FLGJ"/>
    <property type="match status" value="1"/>
</dbReference>
<dbReference type="CDD" id="cd00118">
    <property type="entry name" value="LysM"/>
    <property type="match status" value="1"/>
</dbReference>
<comment type="similarity">
    <text evidence="1">Belongs to the glycosyl hydrolase 73 family.</text>
</comment>
<keyword evidence="3" id="KW-0081">Bacteriolytic enzyme</keyword>
<feature type="compositionally biased region" description="Polar residues" evidence="6">
    <location>
        <begin position="76"/>
        <end position="99"/>
    </location>
</feature>
<dbReference type="Proteomes" id="UP000288669">
    <property type="component" value="Unassembled WGS sequence"/>
</dbReference>
<dbReference type="InterPro" id="IPR051056">
    <property type="entry name" value="Glycosyl_Hydrolase_73"/>
</dbReference>
<dbReference type="RefSeq" id="WP_126822964.1">
    <property type="nucleotide sequence ID" value="NZ_JBHLWU010000001.1"/>
</dbReference>
<evidence type="ECO:0000256" key="3">
    <source>
        <dbReference type="ARBA" id="ARBA00022638"/>
    </source>
</evidence>
<dbReference type="InterPro" id="IPR002901">
    <property type="entry name" value="MGlyc_endo_b_GlcNAc-like_dom"/>
</dbReference>
<feature type="domain" description="LysM" evidence="7">
    <location>
        <begin position="315"/>
        <end position="358"/>
    </location>
</feature>
<dbReference type="InterPro" id="IPR036779">
    <property type="entry name" value="LysM_dom_sf"/>
</dbReference>
<feature type="compositionally biased region" description="Basic and acidic residues" evidence="6">
    <location>
        <begin position="117"/>
        <end position="127"/>
    </location>
</feature>
<evidence type="ECO:0000256" key="4">
    <source>
        <dbReference type="ARBA" id="ARBA00022801"/>
    </source>
</evidence>
<keyword evidence="4" id="KW-0378">Hydrolase</keyword>
<evidence type="ECO:0000256" key="1">
    <source>
        <dbReference type="ARBA" id="ARBA00010266"/>
    </source>
</evidence>
<organism evidence="8 9">
    <name type="scientific">Vagococcus entomophilus</name>
    <dbReference type="NCBI Taxonomy" id="1160095"/>
    <lineage>
        <taxon>Bacteria</taxon>
        <taxon>Bacillati</taxon>
        <taxon>Bacillota</taxon>
        <taxon>Bacilli</taxon>
        <taxon>Lactobacillales</taxon>
        <taxon>Enterococcaceae</taxon>
        <taxon>Vagococcus</taxon>
    </lineage>
</organism>
<sequence length="444" mass="49533">MNKFKKRVHLGISSMLAFGCVTTGGISVQADTADIIEECSGKSVDLETSSLPVEDSSMDESTTESLDLEQEEPKEPTSNSTTQEEPKNQQQTEITTEFNNKNEPKETSNLVKKQTKNAKEEKKKEQVGKTPELLNEAEPKFDYKENINTSRFVKKIGQEARKIAKNYNLYASVMIAQAILESASGTSKLAQEPSFNLFGIKGSFQGKSILMMTSEDDGKGNLFSIKAAFRSYPSYKESMEDYAKVLTGGKSFQNTIYKGVWKSNTTSYKDATKYLTGRYATDTYYDKKINGLIKAYQLEEYDKENESVKSEQKRTVHIVALGETLESISMDYSVPIDELKRLNGLTSSLIYVGQELLIKEESQKLAQSPKNNEETVKQATYKIRASKKISNSYVDVTLSSSLMNIAKQTGASVKQLYRLNDVNKILTSGQTVRTTASLTSNFPS</sequence>
<dbReference type="GO" id="GO:0004040">
    <property type="term" value="F:amidase activity"/>
    <property type="evidence" value="ECO:0007669"/>
    <property type="project" value="InterPro"/>
</dbReference>
<evidence type="ECO:0000313" key="8">
    <source>
        <dbReference type="EMBL" id="RSU08399.1"/>
    </source>
</evidence>
<dbReference type="PROSITE" id="PS51257">
    <property type="entry name" value="PROKAR_LIPOPROTEIN"/>
    <property type="match status" value="1"/>
</dbReference>
<dbReference type="GO" id="GO:0042742">
    <property type="term" value="P:defense response to bacterium"/>
    <property type="evidence" value="ECO:0007669"/>
    <property type="project" value="UniProtKB-KW"/>
</dbReference>
<dbReference type="AlphaFoldDB" id="A0A430AK21"/>
<feature type="region of interest" description="Disordered" evidence="6">
    <location>
        <begin position="44"/>
        <end position="129"/>
    </location>
</feature>
<dbReference type="Gene3D" id="3.10.350.10">
    <property type="entry name" value="LysM domain"/>
    <property type="match status" value="1"/>
</dbReference>
<dbReference type="PROSITE" id="PS51782">
    <property type="entry name" value="LYSM"/>
    <property type="match status" value="1"/>
</dbReference>
<reference evidence="8 9" key="1">
    <citation type="submission" date="2017-05" db="EMBL/GenBank/DDBJ databases">
        <title>Vagococcus spp. assemblies.</title>
        <authorList>
            <person name="Gulvik C.A."/>
        </authorList>
    </citation>
    <scope>NUCLEOTIDE SEQUENCE [LARGE SCALE GENOMIC DNA]</scope>
    <source>
        <strain evidence="8 9">DSM 24756</strain>
    </source>
</reference>
<dbReference type="Gene3D" id="1.10.530.10">
    <property type="match status" value="1"/>
</dbReference>
<dbReference type="GO" id="GO:0031640">
    <property type="term" value="P:killing of cells of another organism"/>
    <property type="evidence" value="ECO:0007669"/>
    <property type="project" value="UniProtKB-KW"/>
</dbReference>